<keyword evidence="8 10" id="KW-1133">Transmembrane helix</keyword>
<keyword evidence="7" id="KW-1278">Translocase</keyword>
<feature type="transmembrane region" description="Helical" evidence="10">
    <location>
        <begin position="295"/>
        <end position="318"/>
    </location>
</feature>
<dbReference type="PROSITE" id="PS00154">
    <property type="entry name" value="ATPASE_E1_E2"/>
    <property type="match status" value="1"/>
</dbReference>
<keyword evidence="6" id="KW-0067">ATP-binding</keyword>
<dbReference type="SMART" id="SM00746">
    <property type="entry name" value="TRASH"/>
    <property type="match status" value="1"/>
</dbReference>
<dbReference type="GO" id="GO:0012505">
    <property type="term" value="C:endomembrane system"/>
    <property type="evidence" value="ECO:0007669"/>
    <property type="project" value="UniProtKB-SubCell"/>
</dbReference>
<dbReference type="PANTHER" id="PTHR43520:SF8">
    <property type="entry name" value="P-TYPE CU(+) TRANSPORTER"/>
    <property type="match status" value="1"/>
</dbReference>
<evidence type="ECO:0000256" key="8">
    <source>
        <dbReference type="ARBA" id="ARBA00022989"/>
    </source>
</evidence>
<dbReference type="SUPFAM" id="SSF56784">
    <property type="entry name" value="HAD-like"/>
    <property type="match status" value="1"/>
</dbReference>
<keyword evidence="9 10" id="KW-0472">Membrane</keyword>
<evidence type="ECO:0000256" key="4">
    <source>
        <dbReference type="ARBA" id="ARBA00022723"/>
    </source>
</evidence>
<dbReference type="Gene3D" id="3.40.50.1000">
    <property type="entry name" value="HAD superfamily/HAD-like"/>
    <property type="match status" value="1"/>
</dbReference>
<dbReference type="InterPro" id="IPR023299">
    <property type="entry name" value="ATPase_P-typ_cyto_dom_N"/>
</dbReference>
<dbReference type="GO" id="GO:0005507">
    <property type="term" value="F:copper ion binding"/>
    <property type="evidence" value="ECO:0007669"/>
    <property type="project" value="TreeGrafter"/>
</dbReference>
<organism evidence="12 13">
    <name type="scientific">Cuniculiplasma divulgatum</name>
    <dbReference type="NCBI Taxonomy" id="1673428"/>
    <lineage>
        <taxon>Archaea</taxon>
        <taxon>Methanobacteriati</taxon>
        <taxon>Thermoplasmatota</taxon>
        <taxon>Thermoplasmata</taxon>
        <taxon>Thermoplasmatales</taxon>
        <taxon>Cuniculiplasmataceae</taxon>
        <taxon>Cuniculiplasma</taxon>
    </lineage>
</organism>
<feature type="transmembrane region" description="Helical" evidence="10">
    <location>
        <begin position="624"/>
        <end position="647"/>
    </location>
</feature>
<evidence type="ECO:0000259" key="11">
    <source>
        <dbReference type="SMART" id="SM00746"/>
    </source>
</evidence>
<dbReference type="PRINTS" id="PR00119">
    <property type="entry name" value="CATATPASE"/>
</dbReference>
<feature type="transmembrane region" description="Helical" evidence="10">
    <location>
        <begin position="81"/>
        <end position="99"/>
    </location>
</feature>
<proteinExistence type="inferred from homology"/>
<dbReference type="GO" id="GO:0016887">
    <property type="term" value="F:ATP hydrolysis activity"/>
    <property type="evidence" value="ECO:0007669"/>
    <property type="project" value="InterPro"/>
</dbReference>
<keyword evidence="5" id="KW-0547">Nucleotide-binding</keyword>
<protein>
    <submittedName>
        <fullName evidence="12">Copper/silver-transporting P-type ATPase</fullName>
    </submittedName>
</protein>
<dbReference type="SUPFAM" id="SSF81653">
    <property type="entry name" value="Calcium ATPase, transduction domain A"/>
    <property type="match status" value="1"/>
</dbReference>
<dbReference type="InterPro" id="IPR023298">
    <property type="entry name" value="ATPase_P-typ_TM_dom_sf"/>
</dbReference>
<dbReference type="GO" id="GO:0005524">
    <property type="term" value="F:ATP binding"/>
    <property type="evidence" value="ECO:0007669"/>
    <property type="project" value="UniProtKB-KW"/>
</dbReference>
<dbReference type="Gene3D" id="2.70.150.10">
    <property type="entry name" value="Calcium-transporting ATPase, cytoplasmic transduction domain A"/>
    <property type="match status" value="1"/>
</dbReference>
<dbReference type="NCBIfam" id="TIGR01525">
    <property type="entry name" value="ATPase-IB_hvy"/>
    <property type="match status" value="1"/>
</dbReference>
<accession>A0A1N5S5G1</accession>
<dbReference type="NCBIfam" id="TIGR01511">
    <property type="entry name" value="ATPase-IB1_Cu"/>
    <property type="match status" value="1"/>
</dbReference>
<dbReference type="Pfam" id="PF04945">
    <property type="entry name" value="YHS"/>
    <property type="match status" value="1"/>
</dbReference>
<comment type="subcellular location">
    <subcellularLocation>
        <location evidence="1">Endomembrane system</location>
        <topology evidence="1">Multi-pass membrane protein</topology>
    </subcellularLocation>
</comment>
<keyword evidence="4" id="KW-0479">Metal-binding</keyword>
<dbReference type="InterPro" id="IPR018303">
    <property type="entry name" value="ATPase_P-typ_P_site"/>
</dbReference>
<dbReference type="RefSeq" id="WP_148689423.1">
    <property type="nucleotide sequence ID" value="NZ_LT671858.1"/>
</dbReference>
<dbReference type="InterPro" id="IPR007029">
    <property type="entry name" value="YHS_dom"/>
</dbReference>
<dbReference type="Pfam" id="PF00702">
    <property type="entry name" value="Hydrolase"/>
    <property type="match status" value="1"/>
</dbReference>
<evidence type="ECO:0000256" key="5">
    <source>
        <dbReference type="ARBA" id="ARBA00022741"/>
    </source>
</evidence>
<dbReference type="NCBIfam" id="TIGR01512">
    <property type="entry name" value="ATPase-IB2_Cd"/>
    <property type="match status" value="1"/>
</dbReference>
<evidence type="ECO:0000313" key="12">
    <source>
        <dbReference type="EMBL" id="SIM31115.1"/>
    </source>
</evidence>
<evidence type="ECO:0000313" key="13">
    <source>
        <dbReference type="Proteomes" id="UP000195607"/>
    </source>
</evidence>
<keyword evidence="3 10" id="KW-0812">Transmembrane</keyword>
<feature type="transmembrane region" description="Helical" evidence="10">
    <location>
        <begin position="653"/>
        <end position="676"/>
    </location>
</feature>
<dbReference type="InterPro" id="IPR036412">
    <property type="entry name" value="HAD-like_sf"/>
</dbReference>
<dbReference type="InterPro" id="IPR001757">
    <property type="entry name" value="P_typ_ATPase"/>
</dbReference>
<evidence type="ECO:0000256" key="3">
    <source>
        <dbReference type="ARBA" id="ARBA00022692"/>
    </source>
</evidence>
<gene>
    <name evidence="12" type="ORF">CSP5_0082</name>
</gene>
<sequence>MPTDPVCGMFVPEDTDLTSVVDGQTYYFCSKTCQQKYSSPEKEAIRLKRRLALGWGLAIPIIIINYLVPGNLFLGQAYKDIALFILTLPVQFYSGYGFYEGAYHAIKSRSGNMDLLISMGTLTAFIFSSYVTFFPGRIPAADVYFDASAFIITLILTGNFIENLTKVRANRAASKLLELIPNVSHVITEDGKEVDTPTDELREGDIILIRPGESIPADGMVFDGSAEVDESMLTGEQEPVLKKKDDMVSSGTSNLNGVLKISVTRTGKNSTVSQIYELIQRAISGRAKVQRIADVFSAIFVPVVIAAALASGLFWYFYLNSTGFALPLEIAVLAFVSVVVIACPCAIGLAGPITLLISSNYASENGIIIKNTSALDRLSKVNMAVFDKTGTLTEPDPAITDILPEKEWSKEEVLHMAASVERSSNHPIAKAIIKEAGKASISIDEAQEVKEIPGMGISGTVNGREVKITRASRAGGSVVSVYVDEVGIGDITLAYTVRESAVETVKELKKLGIRTAMVSGDSKSEAERVANILGIDDIHAEVLPENKSEIIKEYQMKGDFVMFTGDGINDTVALETADVGIAMGSGTDIARESGDIILINNDLRQLILTRIIGTKTISKIKQNIGWAVGYNTLLMPIAGGVLVPFLGLSVFSVLPILAAFAMGMSSSSVVINSLMLRKKIRNEWKRSDFRLYSKSAQPHLSQ</sequence>
<dbReference type="GeneID" id="41587399"/>
<dbReference type="NCBIfam" id="TIGR01494">
    <property type="entry name" value="ATPase_P-type"/>
    <property type="match status" value="1"/>
</dbReference>
<dbReference type="Gene3D" id="3.40.1110.10">
    <property type="entry name" value="Calcium-transporting ATPase, cytoplasmic domain N"/>
    <property type="match status" value="1"/>
</dbReference>
<dbReference type="EMBL" id="LT671858">
    <property type="protein sequence ID" value="SIM31115.1"/>
    <property type="molecule type" value="Genomic_DNA"/>
</dbReference>
<feature type="transmembrane region" description="Helical" evidence="10">
    <location>
        <begin position="143"/>
        <end position="161"/>
    </location>
</feature>
<dbReference type="FunFam" id="2.70.150.10:FF:000002">
    <property type="entry name" value="Copper-transporting ATPase 1, putative"/>
    <property type="match status" value="1"/>
</dbReference>
<evidence type="ECO:0000256" key="1">
    <source>
        <dbReference type="ARBA" id="ARBA00004127"/>
    </source>
</evidence>
<evidence type="ECO:0000256" key="10">
    <source>
        <dbReference type="SAM" id="Phobius"/>
    </source>
</evidence>
<evidence type="ECO:0000256" key="9">
    <source>
        <dbReference type="ARBA" id="ARBA00023136"/>
    </source>
</evidence>
<dbReference type="PRINTS" id="PR00943">
    <property type="entry name" value="CUATPASE"/>
</dbReference>
<dbReference type="GO" id="GO:0043682">
    <property type="term" value="F:P-type divalent copper transporter activity"/>
    <property type="evidence" value="ECO:0007669"/>
    <property type="project" value="TreeGrafter"/>
</dbReference>
<dbReference type="GO" id="GO:0055070">
    <property type="term" value="P:copper ion homeostasis"/>
    <property type="evidence" value="ECO:0007669"/>
    <property type="project" value="TreeGrafter"/>
</dbReference>
<reference evidence="12 13" key="1">
    <citation type="submission" date="2016-04" db="EMBL/GenBank/DDBJ databases">
        <authorList>
            <person name="Evans L.H."/>
            <person name="Alamgir A."/>
            <person name="Owens N."/>
            <person name="Weber N.D."/>
            <person name="Virtaneva K."/>
            <person name="Barbian K."/>
            <person name="Babar A."/>
            <person name="Rosenke K."/>
        </authorList>
    </citation>
    <scope>NUCLEOTIDE SEQUENCE [LARGE SCALE GENOMIC DNA]</scope>
    <source>
        <strain evidence="13">S5(T) (JCM 30642 \VKM B-2941)</strain>
    </source>
</reference>
<feature type="transmembrane region" description="Helical" evidence="10">
    <location>
        <begin position="330"/>
        <end position="357"/>
    </location>
</feature>
<dbReference type="AlphaFoldDB" id="A0A1N5S5G1"/>
<dbReference type="InterPro" id="IPR027256">
    <property type="entry name" value="P-typ_ATPase_IB"/>
</dbReference>
<dbReference type="InterPro" id="IPR059000">
    <property type="entry name" value="ATPase_P-type_domA"/>
</dbReference>
<dbReference type="Pfam" id="PF00122">
    <property type="entry name" value="E1-E2_ATPase"/>
    <property type="match status" value="1"/>
</dbReference>
<feature type="transmembrane region" description="Helical" evidence="10">
    <location>
        <begin position="111"/>
        <end position="131"/>
    </location>
</feature>
<dbReference type="SUPFAM" id="SSF81665">
    <property type="entry name" value="Calcium ATPase, transmembrane domain M"/>
    <property type="match status" value="1"/>
</dbReference>
<dbReference type="GO" id="GO:0016020">
    <property type="term" value="C:membrane"/>
    <property type="evidence" value="ECO:0007669"/>
    <property type="project" value="InterPro"/>
</dbReference>
<evidence type="ECO:0000256" key="6">
    <source>
        <dbReference type="ARBA" id="ARBA00022840"/>
    </source>
</evidence>
<comment type="similarity">
    <text evidence="2">Belongs to the cation transport ATPase (P-type) (TC 3.A.3) family. Type IB subfamily.</text>
</comment>
<evidence type="ECO:0000256" key="7">
    <source>
        <dbReference type="ARBA" id="ARBA00022967"/>
    </source>
</evidence>
<dbReference type="Proteomes" id="UP000195607">
    <property type="component" value="Chromosome I"/>
</dbReference>
<feature type="transmembrane region" description="Helical" evidence="10">
    <location>
        <begin position="51"/>
        <end position="69"/>
    </location>
</feature>
<evidence type="ECO:0000256" key="2">
    <source>
        <dbReference type="ARBA" id="ARBA00006024"/>
    </source>
</evidence>
<dbReference type="PANTHER" id="PTHR43520">
    <property type="entry name" value="ATP7, ISOFORM B"/>
    <property type="match status" value="1"/>
</dbReference>
<dbReference type="CDD" id="cd02094">
    <property type="entry name" value="P-type_ATPase_Cu-like"/>
    <property type="match status" value="1"/>
</dbReference>
<feature type="domain" description="TRASH" evidence="11">
    <location>
        <begin position="4"/>
        <end position="41"/>
    </location>
</feature>
<dbReference type="InterPro" id="IPR023214">
    <property type="entry name" value="HAD_sf"/>
</dbReference>
<dbReference type="InterPro" id="IPR008250">
    <property type="entry name" value="ATPase_P-typ_transduc_dom_A_sf"/>
</dbReference>
<name>A0A1N5S5G1_9ARCH</name>
<dbReference type="InterPro" id="IPR011017">
    <property type="entry name" value="TRASH_dom"/>
</dbReference>